<dbReference type="Gene3D" id="1.10.10.10">
    <property type="entry name" value="Winged helix-like DNA-binding domain superfamily/Winged helix DNA-binding domain"/>
    <property type="match status" value="1"/>
</dbReference>
<keyword evidence="4" id="KW-0227">DNA damage</keyword>
<sequence length="285" mass="29844">MSTPPTGTRLTGALENTADAHNTATAASHTSGASAGAGLPALLAGLADPAPRGLDDRVFTRWAIAPSRVGEVRVAFTTAGAQFVRPVADLDDDAFVAAYRRRFARPLRPAARVPAGVAPSLRGRAGARPALDLDAGTAFERDVLAAARRIPPGQVRPYGWVAREAGRPGAVRAAGSVLARNPLPLLVPCHRVVRADGDLGAYLFGTDRKADLLRAEGADPERLAELARAGVHYLASDTTGIVCFPTCRDARRITPAHRHGFASVADARNAGYRPCRTCRPAVDAA</sequence>
<dbReference type="AlphaFoldDB" id="A0A1I4TWA3"/>
<evidence type="ECO:0000256" key="4">
    <source>
        <dbReference type="ARBA" id="ARBA00022763"/>
    </source>
</evidence>
<dbReference type="NCBIfam" id="TIGR00589">
    <property type="entry name" value="ogt"/>
    <property type="match status" value="1"/>
</dbReference>
<dbReference type="InterPro" id="IPR014048">
    <property type="entry name" value="MethylDNA_cys_MeTrfase_DNA-bd"/>
</dbReference>
<dbReference type="GO" id="GO:0006355">
    <property type="term" value="P:regulation of DNA-templated transcription"/>
    <property type="evidence" value="ECO:0007669"/>
    <property type="project" value="InterPro"/>
</dbReference>
<dbReference type="GO" id="GO:0006281">
    <property type="term" value="P:DNA repair"/>
    <property type="evidence" value="ECO:0007669"/>
    <property type="project" value="UniProtKB-KW"/>
</dbReference>
<evidence type="ECO:0000313" key="11">
    <source>
        <dbReference type="Proteomes" id="UP000199614"/>
    </source>
</evidence>
<dbReference type="SUPFAM" id="SSF46767">
    <property type="entry name" value="Methylated DNA-protein cysteine methyltransferase, C-terminal domain"/>
    <property type="match status" value="1"/>
</dbReference>
<gene>
    <name evidence="10" type="ORF">SAMN05216207_100336</name>
</gene>
<keyword evidence="2 10" id="KW-0489">Methyltransferase</keyword>
<accession>A0A1I4TWA3</accession>
<dbReference type="Pfam" id="PF02805">
    <property type="entry name" value="Ada_Zn_binding"/>
    <property type="match status" value="1"/>
</dbReference>
<evidence type="ECO:0000256" key="3">
    <source>
        <dbReference type="ARBA" id="ARBA00022679"/>
    </source>
</evidence>
<dbReference type="PANTHER" id="PTHR10815">
    <property type="entry name" value="METHYLATED-DNA--PROTEIN-CYSTEINE METHYLTRANSFERASE"/>
    <property type="match status" value="1"/>
</dbReference>
<evidence type="ECO:0000256" key="1">
    <source>
        <dbReference type="ARBA" id="ARBA00001286"/>
    </source>
</evidence>
<protein>
    <submittedName>
        <fullName evidence="10">O-6-methylguanine DNA methyltransferase</fullName>
    </submittedName>
</protein>
<dbReference type="GO" id="GO:0032259">
    <property type="term" value="P:methylation"/>
    <property type="evidence" value="ECO:0007669"/>
    <property type="project" value="UniProtKB-KW"/>
</dbReference>
<evidence type="ECO:0000313" key="10">
    <source>
        <dbReference type="EMBL" id="SFM80833.1"/>
    </source>
</evidence>
<organism evidence="10 11">
    <name type="scientific">Pseudonocardia ammonioxydans</name>
    <dbReference type="NCBI Taxonomy" id="260086"/>
    <lineage>
        <taxon>Bacteria</taxon>
        <taxon>Bacillati</taxon>
        <taxon>Actinomycetota</taxon>
        <taxon>Actinomycetes</taxon>
        <taxon>Pseudonocardiales</taxon>
        <taxon>Pseudonocardiaceae</taxon>
        <taxon>Pseudonocardia</taxon>
    </lineage>
</organism>
<dbReference type="InterPro" id="IPR036388">
    <property type="entry name" value="WH-like_DNA-bd_sf"/>
</dbReference>
<dbReference type="PROSITE" id="PS00374">
    <property type="entry name" value="MGMT"/>
    <property type="match status" value="1"/>
</dbReference>
<dbReference type="Gene3D" id="3.40.10.10">
    <property type="entry name" value="DNA Methylphosphotriester Repair Domain"/>
    <property type="match status" value="1"/>
</dbReference>
<name>A0A1I4TWA3_PSUAM</name>
<proteinExistence type="predicted"/>
<dbReference type="STRING" id="260086.SAMN05216207_100336"/>
<keyword evidence="11" id="KW-1185">Reference proteome</keyword>
<comment type="catalytic activity">
    <reaction evidence="1">
        <text>a 4-O-methyl-thymidine in DNA + L-cysteinyl-[protein] = a thymidine in DNA + S-methyl-L-cysteinyl-[protein]</text>
        <dbReference type="Rhea" id="RHEA:53428"/>
        <dbReference type="Rhea" id="RHEA-COMP:10131"/>
        <dbReference type="Rhea" id="RHEA-COMP:10132"/>
        <dbReference type="Rhea" id="RHEA-COMP:13555"/>
        <dbReference type="Rhea" id="RHEA-COMP:13556"/>
        <dbReference type="ChEBI" id="CHEBI:29950"/>
        <dbReference type="ChEBI" id="CHEBI:82612"/>
        <dbReference type="ChEBI" id="CHEBI:137386"/>
        <dbReference type="ChEBI" id="CHEBI:137387"/>
        <dbReference type="EC" id="2.1.1.63"/>
    </reaction>
</comment>
<evidence type="ECO:0000256" key="6">
    <source>
        <dbReference type="ARBA" id="ARBA00023204"/>
    </source>
</evidence>
<evidence type="ECO:0000256" key="7">
    <source>
        <dbReference type="ARBA" id="ARBA00049348"/>
    </source>
</evidence>
<dbReference type="EMBL" id="FOUY01000003">
    <property type="protein sequence ID" value="SFM80833.1"/>
    <property type="molecule type" value="Genomic_DNA"/>
</dbReference>
<dbReference type="PANTHER" id="PTHR10815:SF13">
    <property type="entry name" value="METHYLATED-DNA--PROTEIN-CYSTEINE METHYLTRANSFERASE"/>
    <property type="match status" value="1"/>
</dbReference>
<dbReference type="CDD" id="cd06445">
    <property type="entry name" value="ATase"/>
    <property type="match status" value="1"/>
</dbReference>
<dbReference type="GO" id="GO:0003677">
    <property type="term" value="F:DNA binding"/>
    <property type="evidence" value="ECO:0007669"/>
    <property type="project" value="InterPro"/>
</dbReference>
<comment type="catalytic activity">
    <reaction evidence="7">
        <text>a 6-O-methyl-2'-deoxyguanosine in DNA + L-cysteinyl-[protein] = S-methyl-L-cysteinyl-[protein] + a 2'-deoxyguanosine in DNA</text>
        <dbReference type="Rhea" id="RHEA:24000"/>
        <dbReference type="Rhea" id="RHEA-COMP:10131"/>
        <dbReference type="Rhea" id="RHEA-COMP:10132"/>
        <dbReference type="Rhea" id="RHEA-COMP:11367"/>
        <dbReference type="Rhea" id="RHEA-COMP:11368"/>
        <dbReference type="ChEBI" id="CHEBI:29950"/>
        <dbReference type="ChEBI" id="CHEBI:82612"/>
        <dbReference type="ChEBI" id="CHEBI:85445"/>
        <dbReference type="ChEBI" id="CHEBI:85448"/>
        <dbReference type="EC" id="2.1.1.63"/>
    </reaction>
</comment>
<reference evidence="10 11" key="1">
    <citation type="submission" date="2016-10" db="EMBL/GenBank/DDBJ databases">
        <authorList>
            <person name="de Groot N.N."/>
        </authorList>
    </citation>
    <scope>NUCLEOTIDE SEQUENCE [LARGE SCALE GENOMIC DNA]</scope>
    <source>
        <strain evidence="10 11">CGMCC 4.1877</strain>
    </source>
</reference>
<dbReference type="RefSeq" id="WP_093337650.1">
    <property type="nucleotide sequence ID" value="NZ_FOUY01000003.1"/>
</dbReference>
<dbReference type="OrthoDB" id="9802228at2"/>
<dbReference type="SUPFAM" id="SSF57884">
    <property type="entry name" value="Ada DNA repair protein, N-terminal domain (N-Ada 10)"/>
    <property type="match status" value="1"/>
</dbReference>
<dbReference type="Pfam" id="PF01035">
    <property type="entry name" value="DNA_binding_1"/>
    <property type="match status" value="1"/>
</dbReference>
<dbReference type="Proteomes" id="UP000199614">
    <property type="component" value="Unassembled WGS sequence"/>
</dbReference>
<evidence type="ECO:0000256" key="5">
    <source>
        <dbReference type="ARBA" id="ARBA00023159"/>
    </source>
</evidence>
<keyword evidence="6" id="KW-0234">DNA repair</keyword>
<feature type="domain" description="Ada DNA repair metal-binding" evidence="9">
    <location>
        <begin position="230"/>
        <end position="280"/>
    </location>
</feature>
<dbReference type="InterPro" id="IPR036217">
    <property type="entry name" value="MethylDNA_cys_MeTrfase_DNAb"/>
</dbReference>
<dbReference type="GO" id="GO:0008270">
    <property type="term" value="F:zinc ion binding"/>
    <property type="evidence" value="ECO:0007669"/>
    <property type="project" value="InterPro"/>
</dbReference>
<dbReference type="InterPro" id="IPR035451">
    <property type="entry name" value="Ada-like_dom_sf"/>
</dbReference>
<feature type="domain" description="Methylated-DNA-[protein]-cysteine S-methyltransferase DNA binding" evidence="8">
    <location>
        <begin position="138"/>
        <end position="218"/>
    </location>
</feature>
<dbReference type="InterPro" id="IPR004026">
    <property type="entry name" value="Ada_DNA_repair_Zn-bd"/>
</dbReference>
<dbReference type="GO" id="GO:0003908">
    <property type="term" value="F:methylated-DNA-[protein]-cysteine S-methyltransferase activity"/>
    <property type="evidence" value="ECO:0007669"/>
    <property type="project" value="UniProtKB-EC"/>
</dbReference>
<evidence type="ECO:0000259" key="9">
    <source>
        <dbReference type="Pfam" id="PF02805"/>
    </source>
</evidence>
<evidence type="ECO:0000256" key="2">
    <source>
        <dbReference type="ARBA" id="ARBA00022603"/>
    </source>
</evidence>
<dbReference type="InterPro" id="IPR001497">
    <property type="entry name" value="MethylDNA_cys_MeTrfase_AS"/>
</dbReference>
<evidence type="ECO:0000259" key="8">
    <source>
        <dbReference type="Pfam" id="PF01035"/>
    </source>
</evidence>
<keyword evidence="3 10" id="KW-0808">Transferase</keyword>
<keyword evidence="5" id="KW-0010">Activator</keyword>